<comment type="caution">
    <text evidence="4">The sequence shown here is derived from an EMBL/GenBank/DDBJ whole genome shotgun (WGS) entry which is preliminary data.</text>
</comment>
<dbReference type="OrthoDB" id="671439at2759"/>
<dbReference type="Pfam" id="PF02458">
    <property type="entry name" value="Transferase"/>
    <property type="match status" value="1"/>
</dbReference>
<accession>A0A835DAG8</accession>
<comment type="similarity">
    <text evidence="1">Belongs to the plant acyltransferase family.</text>
</comment>
<gene>
    <name evidence="4" type="ORF">HHK36_021245</name>
</gene>
<evidence type="ECO:0000256" key="1">
    <source>
        <dbReference type="ARBA" id="ARBA00009861"/>
    </source>
</evidence>
<dbReference type="OMA" id="YHAKHNH"/>
<dbReference type="EMBL" id="JABCRI010000015">
    <property type="protein sequence ID" value="KAF8393004.1"/>
    <property type="molecule type" value="Genomic_DNA"/>
</dbReference>
<reference evidence="4 5" key="1">
    <citation type="submission" date="2020-04" db="EMBL/GenBank/DDBJ databases">
        <title>Plant Genome Project.</title>
        <authorList>
            <person name="Zhang R.-G."/>
        </authorList>
    </citation>
    <scope>NUCLEOTIDE SEQUENCE [LARGE SCALE GENOMIC DNA]</scope>
    <source>
        <strain evidence="4">YNK0</strain>
        <tissue evidence="4">Leaf</tissue>
    </source>
</reference>
<dbReference type="Proteomes" id="UP000655225">
    <property type="component" value="Unassembled WGS sequence"/>
</dbReference>
<keyword evidence="2" id="KW-0808">Transferase</keyword>
<organism evidence="4 5">
    <name type="scientific">Tetracentron sinense</name>
    <name type="common">Spur-leaf</name>
    <dbReference type="NCBI Taxonomy" id="13715"/>
    <lineage>
        <taxon>Eukaryota</taxon>
        <taxon>Viridiplantae</taxon>
        <taxon>Streptophyta</taxon>
        <taxon>Embryophyta</taxon>
        <taxon>Tracheophyta</taxon>
        <taxon>Spermatophyta</taxon>
        <taxon>Magnoliopsida</taxon>
        <taxon>Trochodendrales</taxon>
        <taxon>Trochodendraceae</taxon>
        <taxon>Tetracentron</taxon>
    </lineage>
</organism>
<dbReference type="PANTHER" id="PTHR31642:SF324">
    <property type="entry name" value="SPERMIDINE HYDROXYCINNAMOYL TRANSFERASE"/>
    <property type="match status" value="1"/>
</dbReference>
<evidence type="ECO:0000256" key="3">
    <source>
        <dbReference type="ARBA" id="ARBA00023315"/>
    </source>
</evidence>
<sequence>MKAYNAVSWIDIAAMVTVKNCYTVKPAEPTPNNRLWLSEFDQIKPLTLAPTIYLYRSMGDSVESVIDTLRDSLSQALVQFYPLAGRLYNIDGGRFELECNAEGALLYEAESEGMIDDFGDFRPTPEIRELIPRVDHSSTPVHESPLLVVQFTRFRCGGVSIGMGVSHILIDGQSALHFVSEWARIARGERIETLPFLDRTVLSKPLLAAPRFDHDEFSPPPLLLGGSDQKEQRKKETTVAMLKLTKDQVEKIKKKANQGHDGRPYSRYEAVSGHIWRCACKARRHENQQPTNMRIVVDCRNRLQPHLPKGFFGNATLPIMSTSRAGELMAKPLGYASGKIREAVEKMTDEYVRSAIDFLRNQPDLSKYRTFHTVGCTQGAFYGNPNLVVTSWVGLPIYGADFGWGKEFHMGPGSLGYDGKSFILPSPAADGSFILPLRLQVDSMDAFKKFLHDDI</sequence>
<proteinExistence type="inferred from homology"/>
<evidence type="ECO:0000256" key="2">
    <source>
        <dbReference type="ARBA" id="ARBA00022679"/>
    </source>
</evidence>
<dbReference type="Gene3D" id="3.30.559.10">
    <property type="entry name" value="Chloramphenicol acetyltransferase-like domain"/>
    <property type="match status" value="2"/>
</dbReference>
<dbReference type="FunFam" id="3.30.559.10:FF:000008">
    <property type="entry name" value="Tryptamine hydroxycinnamoyl transferase"/>
    <property type="match status" value="1"/>
</dbReference>
<dbReference type="GO" id="GO:0016747">
    <property type="term" value="F:acyltransferase activity, transferring groups other than amino-acyl groups"/>
    <property type="evidence" value="ECO:0007669"/>
    <property type="project" value="TreeGrafter"/>
</dbReference>
<keyword evidence="5" id="KW-1185">Reference proteome</keyword>
<evidence type="ECO:0000313" key="5">
    <source>
        <dbReference type="Proteomes" id="UP000655225"/>
    </source>
</evidence>
<protein>
    <submittedName>
        <fullName evidence="4">Uncharacterized protein</fullName>
    </submittedName>
</protein>
<keyword evidence="3" id="KW-0012">Acyltransferase</keyword>
<dbReference type="PANTHER" id="PTHR31642">
    <property type="entry name" value="TRICHOTHECENE 3-O-ACETYLTRANSFERASE"/>
    <property type="match status" value="1"/>
</dbReference>
<dbReference type="AlphaFoldDB" id="A0A835DAG8"/>
<dbReference type="InterPro" id="IPR050317">
    <property type="entry name" value="Plant_Fungal_Acyltransferase"/>
</dbReference>
<name>A0A835DAG8_TETSI</name>
<dbReference type="InterPro" id="IPR023213">
    <property type="entry name" value="CAT-like_dom_sf"/>
</dbReference>
<evidence type="ECO:0000313" key="4">
    <source>
        <dbReference type="EMBL" id="KAF8393004.1"/>
    </source>
</evidence>